<gene>
    <name evidence="8" type="ORF">AL503_001800</name>
</gene>
<feature type="transmembrane region" description="Helical" evidence="6">
    <location>
        <begin position="627"/>
        <end position="651"/>
    </location>
</feature>
<evidence type="ECO:0000256" key="2">
    <source>
        <dbReference type="ARBA" id="ARBA00022475"/>
    </source>
</evidence>
<keyword evidence="3 6" id="KW-0812">Transmembrane</keyword>
<organism evidence="8 9">
    <name type="scientific">Staphylococcus haemolyticus</name>
    <dbReference type="NCBI Taxonomy" id="1283"/>
    <lineage>
        <taxon>Bacteria</taxon>
        <taxon>Bacillati</taxon>
        <taxon>Bacillota</taxon>
        <taxon>Bacilli</taxon>
        <taxon>Bacillales</taxon>
        <taxon>Staphylococcaceae</taxon>
        <taxon>Staphylococcus</taxon>
    </lineage>
</organism>
<feature type="transmembrane region" description="Helical" evidence="6">
    <location>
        <begin position="537"/>
        <end position="558"/>
    </location>
</feature>
<dbReference type="Pfam" id="PF02687">
    <property type="entry name" value="FtsX"/>
    <property type="match status" value="1"/>
</dbReference>
<accession>A0A2K0AYC2</accession>
<feature type="transmembrane region" description="Helical" evidence="6">
    <location>
        <begin position="592"/>
        <end position="615"/>
    </location>
</feature>
<dbReference type="InterPro" id="IPR027022">
    <property type="entry name" value="ABC_permease_BceB-typ"/>
</dbReference>
<evidence type="ECO:0000256" key="3">
    <source>
        <dbReference type="ARBA" id="ARBA00022692"/>
    </source>
</evidence>
<dbReference type="AlphaFoldDB" id="A0A2K0AYC2"/>
<feature type="transmembrane region" description="Helical" evidence="6">
    <location>
        <begin position="286"/>
        <end position="307"/>
    </location>
</feature>
<feature type="transmembrane region" description="Helical" evidence="6">
    <location>
        <begin position="200"/>
        <end position="221"/>
    </location>
</feature>
<feature type="transmembrane region" description="Helical" evidence="6">
    <location>
        <begin position="53"/>
        <end position="76"/>
    </location>
</feature>
<feature type="transmembrane region" description="Helical" evidence="6">
    <location>
        <begin position="20"/>
        <end position="41"/>
    </location>
</feature>
<dbReference type="PANTHER" id="PTHR46795:SF3">
    <property type="entry name" value="ABC TRANSPORTER PERMEASE"/>
    <property type="match status" value="1"/>
</dbReference>
<reference evidence="8 9" key="1">
    <citation type="submission" date="2017-12" db="EMBL/GenBank/DDBJ databases">
        <title>FDA dAtabase for Regulatory Grade micrObial Sequences (FDA-ARGOS): Supporting development and validation of Infectious Disease Dx tests.</title>
        <authorList>
            <person name="Hoffmann M."/>
            <person name="Allard M."/>
            <person name="Evans P."/>
            <person name="Brown E."/>
            <person name="Tallon L."/>
            <person name="Sadzewicz L."/>
            <person name="Sengamalay N."/>
            <person name="Ott S."/>
            <person name="Godinez A."/>
            <person name="Nagaraj S."/>
            <person name="Vavikolanu K."/>
            <person name="Aluvathingal J."/>
            <person name="Nadendla S."/>
            <person name="Sichtig H."/>
        </authorList>
    </citation>
    <scope>NUCLEOTIDE SEQUENCE [LARGE SCALE GENOMIC DNA]</scope>
    <source>
        <strain evidence="8 9">FDAARGOS_148</strain>
    </source>
</reference>
<evidence type="ECO:0000313" key="8">
    <source>
        <dbReference type="EMBL" id="PNN30042.1"/>
    </source>
</evidence>
<feature type="transmembrane region" description="Helical" evidence="6">
    <location>
        <begin position="110"/>
        <end position="133"/>
    </location>
</feature>
<evidence type="ECO:0000256" key="4">
    <source>
        <dbReference type="ARBA" id="ARBA00022989"/>
    </source>
</evidence>
<evidence type="ECO:0000259" key="7">
    <source>
        <dbReference type="Pfam" id="PF02687"/>
    </source>
</evidence>
<dbReference type="InterPro" id="IPR003838">
    <property type="entry name" value="ABC3_permease_C"/>
</dbReference>
<proteinExistence type="inferred from homology"/>
<keyword evidence="5 6" id="KW-0472">Membrane</keyword>
<feature type="transmembrane region" description="Helical" evidence="6">
    <location>
        <begin position="153"/>
        <end position="180"/>
    </location>
</feature>
<evidence type="ECO:0000256" key="1">
    <source>
        <dbReference type="ARBA" id="ARBA00004651"/>
    </source>
</evidence>
<dbReference type="GO" id="GO:0005886">
    <property type="term" value="C:plasma membrane"/>
    <property type="evidence" value="ECO:0007669"/>
    <property type="project" value="UniProtKB-SubCell"/>
</dbReference>
<keyword evidence="4 6" id="KW-1133">Transmembrane helix</keyword>
<evidence type="ECO:0000313" key="9">
    <source>
        <dbReference type="Proteomes" id="UP000053523"/>
    </source>
</evidence>
<dbReference type="Proteomes" id="UP000053523">
    <property type="component" value="Unassembled WGS sequence"/>
</dbReference>
<feature type="domain" description="ABC3 transporter permease C-terminal" evidence="7">
    <location>
        <begin position="63"/>
        <end position="181"/>
    </location>
</feature>
<evidence type="ECO:0000256" key="6">
    <source>
        <dbReference type="PIRNR" id="PIRNR018968"/>
    </source>
</evidence>
<name>A0A2K0AYC2_STAHA</name>
<feature type="transmembrane region" description="Helical" evidence="6">
    <location>
        <begin position="233"/>
        <end position="256"/>
    </location>
</feature>
<dbReference type="EMBL" id="LORN02000006">
    <property type="protein sequence ID" value="PNN30042.1"/>
    <property type="molecule type" value="Genomic_DNA"/>
</dbReference>
<sequence>MTIHMLWKMIAQNFKMQRHVIMPFILALSIMFATEFILLSLNMNDYVQKRSQLLPIFIGVGNFFMSVLGFIFILYANRFMMKRRQQELAMNMILGMEKKHFRMIMLIEMVYQYVLTTVISITGGYLFGVLIFMLMNKLMHQTGMSLLDYPFDVKAMCITLIILAAVMLFLFLINNLKILFQSPIKLIQQRQRAERKLPKFVLYVLLVIGVVTLFSSYHIALSNQMVLRSLYDLFGAIGLVMIGTYCLYLSLGVLLLDWLKRIPKWYYNPKYFFTISGLQSRMNSNAIGLASITMLCTFLIVTVGMTISTYRGISDQVDSIMSDQYRVSIDGNLHNNKKTQEKVRHLERDIKDHAKVDFFKKNAVSLIAVDYKQPGLFKHRNNKDYNMTINSAYLVIMTQHDYNELNTKKVKLKHGELGFESLNQPFKKLRTATMMGDQFNIKQLNGHNYSYPVPGALTIITPDDKTFQQLNNYYVNADKNDHHGTQKVQNTFMHFNIMTKHTSDFDKLKNTLMQRYKVSIDDKKEVAGTLYEINGGLIFIGTVVSIILFIGTFLMMYYKNVAEGYEDRKNYQIMQQVGIDDDRIKDTINKQIIWIFALPIIVATIHVIFASKIIYNVLGILNVNHVGVFVTSYVGVIISVVVMYALMYWITSRIYYMIVNRYH</sequence>
<keyword evidence="6" id="KW-0813">Transport</keyword>
<comment type="subcellular location">
    <subcellularLocation>
        <location evidence="1 6">Cell membrane</location>
        <topology evidence="1 6">Multi-pass membrane protein</topology>
    </subcellularLocation>
</comment>
<dbReference type="InterPro" id="IPR052536">
    <property type="entry name" value="ABC-4_Integral_Memb_Prot"/>
</dbReference>
<comment type="similarity">
    <text evidence="6">Belongs to the ABC-4 integral membrane protein family.</text>
</comment>
<protein>
    <submittedName>
        <fullName evidence="8">ABC transporter permease</fullName>
    </submittedName>
</protein>
<dbReference type="GO" id="GO:0055085">
    <property type="term" value="P:transmembrane transport"/>
    <property type="evidence" value="ECO:0007669"/>
    <property type="project" value="UniProtKB-UniRule"/>
</dbReference>
<comment type="caution">
    <text evidence="8">The sequence shown here is derived from an EMBL/GenBank/DDBJ whole genome shotgun (WGS) entry which is preliminary data.</text>
</comment>
<dbReference type="PIRSF" id="PIRSF018968">
    <property type="entry name" value="ABC_permease_BceB"/>
    <property type="match status" value="1"/>
</dbReference>
<evidence type="ECO:0000256" key="5">
    <source>
        <dbReference type="ARBA" id="ARBA00023136"/>
    </source>
</evidence>
<dbReference type="PANTHER" id="PTHR46795">
    <property type="entry name" value="ABC TRANSPORTER PERMEASE-RELATED-RELATED"/>
    <property type="match status" value="1"/>
</dbReference>
<keyword evidence="2 6" id="KW-1003">Cell membrane</keyword>